<protein>
    <recommendedName>
        <fullName evidence="1">DUF7872 domain-containing protein</fullName>
    </recommendedName>
</protein>
<accession>A0A9P6N6F2</accession>
<evidence type="ECO:0000313" key="2">
    <source>
        <dbReference type="EMBL" id="KAG0140369.1"/>
    </source>
</evidence>
<reference evidence="2" key="1">
    <citation type="submission" date="2013-11" db="EMBL/GenBank/DDBJ databases">
        <title>Genome sequence of the fusiform rust pathogen reveals effectors for host alternation and coevolution with pine.</title>
        <authorList>
            <consortium name="DOE Joint Genome Institute"/>
            <person name="Smith K."/>
            <person name="Pendleton A."/>
            <person name="Kubisiak T."/>
            <person name="Anderson C."/>
            <person name="Salamov A."/>
            <person name="Aerts A."/>
            <person name="Riley R."/>
            <person name="Clum A."/>
            <person name="Lindquist E."/>
            <person name="Ence D."/>
            <person name="Campbell M."/>
            <person name="Kronenberg Z."/>
            <person name="Feau N."/>
            <person name="Dhillon B."/>
            <person name="Hamelin R."/>
            <person name="Burleigh J."/>
            <person name="Smith J."/>
            <person name="Yandell M."/>
            <person name="Nelson C."/>
            <person name="Grigoriev I."/>
            <person name="Davis J."/>
        </authorList>
    </citation>
    <scope>NUCLEOTIDE SEQUENCE</scope>
    <source>
        <strain evidence="2">G11</strain>
    </source>
</reference>
<keyword evidence="3" id="KW-1185">Reference proteome</keyword>
<dbReference type="AlphaFoldDB" id="A0A9P6N6F2"/>
<gene>
    <name evidence="2" type="ORF">CROQUDRAFT_366430</name>
</gene>
<dbReference type="InterPro" id="IPR057194">
    <property type="entry name" value="DUF7872"/>
</dbReference>
<dbReference type="Pfam" id="PF25278">
    <property type="entry name" value="DUF7872"/>
    <property type="match status" value="1"/>
</dbReference>
<sequence>MMTIVTIRHEEKLKNKIYNANRIKIKYGIVIEDIIQSAWLCQKKYGVYSHDFNFNFSENLNSSRYTECMFNIPICDLTRPDIHQLWIKSGSIVKSCRELGKLPI</sequence>
<dbReference type="EMBL" id="MU167450">
    <property type="protein sequence ID" value="KAG0140369.1"/>
    <property type="molecule type" value="Genomic_DNA"/>
</dbReference>
<dbReference type="PANTHER" id="PTHR33339">
    <property type="entry name" value="LYSM DOMAIN-CONTAINING PROTEIN"/>
    <property type="match status" value="1"/>
</dbReference>
<organism evidence="2 3">
    <name type="scientific">Cronartium quercuum f. sp. fusiforme G11</name>
    <dbReference type="NCBI Taxonomy" id="708437"/>
    <lineage>
        <taxon>Eukaryota</taxon>
        <taxon>Fungi</taxon>
        <taxon>Dikarya</taxon>
        <taxon>Basidiomycota</taxon>
        <taxon>Pucciniomycotina</taxon>
        <taxon>Pucciniomycetes</taxon>
        <taxon>Pucciniales</taxon>
        <taxon>Coleosporiaceae</taxon>
        <taxon>Cronartium</taxon>
    </lineage>
</organism>
<feature type="domain" description="DUF7872" evidence="1">
    <location>
        <begin position="1"/>
        <end position="104"/>
    </location>
</feature>
<dbReference type="OrthoDB" id="10389956at2759"/>
<name>A0A9P6N6F2_9BASI</name>
<proteinExistence type="predicted"/>
<evidence type="ECO:0000259" key="1">
    <source>
        <dbReference type="Pfam" id="PF25278"/>
    </source>
</evidence>
<dbReference type="Proteomes" id="UP000886653">
    <property type="component" value="Unassembled WGS sequence"/>
</dbReference>
<dbReference type="PANTHER" id="PTHR33339:SF1">
    <property type="entry name" value="LYSM DOMAIN-CONTAINING PROTEIN"/>
    <property type="match status" value="1"/>
</dbReference>
<evidence type="ECO:0000313" key="3">
    <source>
        <dbReference type="Proteomes" id="UP000886653"/>
    </source>
</evidence>
<comment type="caution">
    <text evidence="2">The sequence shown here is derived from an EMBL/GenBank/DDBJ whole genome shotgun (WGS) entry which is preliminary data.</text>
</comment>